<protein>
    <submittedName>
        <fullName evidence="5">Cell envelope-related transcriptional attenuator domain family protein</fullName>
    </submittedName>
</protein>
<feature type="region of interest" description="Disordered" evidence="2">
    <location>
        <begin position="471"/>
        <end position="495"/>
    </location>
</feature>
<proteinExistence type="inferred from homology"/>
<evidence type="ECO:0000256" key="1">
    <source>
        <dbReference type="ARBA" id="ARBA00006068"/>
    </source>
</evidence>
<name>A0A1Z4JFR5_LEPBY</name>
<evidence type="ECO:0000259" key="3">
    <source>
        <dbReference type="Pfam" id="PF03816"/>
    </source>
</evidence>
<dbReference type="Pfam" id="PF13399">
    <property type="entry name" value="LytR_C"/>
    <property type="match status" value="1"/>
</dbReference>
<dbReference type="InterPro" id="IPR004474">
    <property type="entry name" value="LytR_CpsA_psr"/>
</dbReference>
<dbReference type="AlphaFoldDB" id="A0A1Z4JFR5"/>
<sequence length="495" mass="54345">MKSANQRSVNKKVQPTKPVQKPMPKVASAPTKRKKKPAKRSQGMRLLFMFLSLSGIAMISATAGALVAVSLASTPLMQRQLSPAEASIFGKGDRFSTRMSLQLPALTRPVNILVLGTKVLTSDVNNAPENLKKLPYHALVNSFEGLTDTMLLLRFDPETKKVVVLSIPRDTRTYIADHGMTKINEANAYGGPALSAKSVSELLGGVGIDRYITINVQGVQALVDALGGVTMHVPRDMKYQDDSQRLYINLKAGRQQLNGEKVLQLLRFRYDENGDIGRIQRQQMVMRALMEQSLNPSTVSRFPSLLNVVQSHIDTNLTVEELVALTGFASQVNRSNTKMLMVPGEFSSPGEYKASYWLPHPDRIKEIMAQHFNFGTSTLESTVPAAVKVAIQDSTKQAKSIQTAKTALESAGYRNVYEGKEWSEPLSVTRIVAEWGDVSSAEAIRRALGFGEVRIENTGDLQSDITIQLGKDALQPRKAQPRPAADKATKTEPTN</sequence>
<dbReference type="EMBL" id="AP018203">
    <property type="protein sequence ID" value="BAY55614.1"/>
    <property type="molecule type" value="Genomic_DNA"/>
</dbReference>
<gene>
    <name evidence="5" type="ORF">NIES2135_24380</name>
</gene>
<dbReference type="Proteomes" id="UP000217895">
    <property type="component" value="Chromosome"/>
</dbReference>
<evidence type="ECO:0000256" key="2">
    <source>
        <dbReference type="SAM" id="MobiDB-lite"/>
    </source>
</evidence>
<dbReference type="InterPro" id="IPR050922">
    <property type="entry name" value="LytR/CpsA/Psr_CW_biosynth"/>
</dbReference>
<dbReference type="Gene3D" id="3.40.630.190">
    <property type="entry name" value="LCP protein"/>
    <property type="match status" value="1"/>
</dbReference>
<comment type="similarity">
    <text evidence="1">Belongs to the LytR/CpsA/Psr (LCP) family.</text>
</comment>
<keyword evidence="6" id="KW-1185">Reference proteome</keyword>
<feature type="compositionally biased region" description="Basic and acidic residues" evidence="2">
    <location>
        <begin position="484"/>
        <end position="495"/>
    </location>
</feature>
<evidence type="ECO:0000259" key="4">
    <source>
        <dbReference type="Pfam" id="PF13399"/>
    </source>
</evidence>
<evidence type="ECO:0000313" key="5">
    <source>
        <dbReference type="EMBL" id="BAY55614.1"/>
    </source>
</evidence>
<feature type="region of interest" description="Disordered" evidence="2">
    <location>
        <begin position="1"/>
        <end position="40"/>
    </location>
</feature>
<reference evidence="5 6" key="1">
    <citation type="submission" date="2017-06" db="EMBL/GenBank/DDBJ databases">
        <title>Genome sequencing of cyanobaciteial culture collection at National Institute for Environmental Studies (NIES).</title>
        <authorList>
            <person name="Hirose Y."/>
            <person name="Shimura Y."/>
            <person name="Fujisawa T."/>
            <person name="Nakamura Y."/>
            <person name="Kawachi M."/>
        </authorList>
    </citation>
    <scope>NUCLEOTIDE SEQUENCE [LARGE SCALE GENOMIC DNA]</scope>
    <source>
        <strain evidence="5 6">NIES-2135</strain>
    </source>
</reference>
<feature type="domain" description="LytR/CpsA/Psr regulator C-terminal" evidence="4">
    <location>
        <begin position="387"/>
        <end position="472"/>
    </location>
</feature>
<feature type="compositionally biased region" description="Low complexity" evidence="2">
    <location>
        <begin position="11"/>
        <end position="30"/>
    </location>
</feature>
<dbReference type="NCBIfam" id="TIGR00350">
    <property type="entry name" value="lytR_cpsA_psr"/>
    <property type="match status" value="1"/>
</dbReference>
<organism evidence="5 6">
    <name type="scientific">Leptolyngbya boryana NIES-2135</name>
    <dbReference type="NCBI Taxonomy" id="1973484"/>
    <lineage>
        <taxon>Bacteria</taxon>
        <taxon>Bacillati</taxon>
        <taxon>Cyanobacteriota</taxon>
        <taxon>Cyanophyceae</taxon>
        <taxon>Leptolyngbyales</taxon>
        <taxon>Leptolyngbyaceae</taxon>
        <taxon>Leptolyngbya group</taxon>
        <taxon>Leptolyngbya</taxon>
    </lineage>
</organism>
<dbReference type="InterPro" id="IPR027381">
    <property type="entry name" value="LytR/CpsA/Psr_C"/>
</dbReference>
<accession>A0A1Z4JFR5</accession>
<feature type="domain" description="Cell envelope-related transcriptional attenuator" evidence="3">
    <location>
        <begin position="147"/>
        <end position="293"/>
    </location>
</feature>
<dbReference type="PANTHER" id="PTHR33392">
    <property type="entry name" value="POLYISOPRENYL-TEICHOIC ACID--PEPTIDOGLYCAN TEICHOIC ACID TRANSFERASE TAGU"/>
    <property type="match status" value="1"/>
</dbReference>
<dbReference type="PANTHER" id="PTHR33392:SF6">
    <property type="entry name" value="POLYISOPRENYL-TEICHOIC ACID--PEPTIDOGLYCAN TEICHOIC ACID TRANSFERASE TAGU"/>
    <property type="match status" value="1"/>
</dbReference>
<evidence type="ECO:0000313" key="6">
    <source>
        <dbReference type="Proteomes" id="UP000217895"/>
    </source>
</evidence>
<dbReference type="Pfam" id="PF03816">
    <property type="entry name" value="LytR_cpsA_psr"/>
    <property type="match status" value="1"/>
</dbReference>